<evidence type="ECO:0000313" key="10">
    <source>
        <dbReference type="EMBL" id="TYZ06526.1"/>
    </source>
</evidence>
<keyword evidence="11" id="KW-1185">Reference proteome</keyword>
<dbReference type="Gene3D" id="2.170.130.10">
    <property type="entry name" value="TonB-dependent receptor, plug domain"/>
    <property type="match status" value="1"/>
</dbReference>
<sequence length="1061" mass="114367">MKKPIPLARRLTLPALLFCAPLALLSATAQAAHRPDTSSLGLRLADLTVSGRVTQENGDPLPGVTVLVKGTTNGTSTNSDGSFVISAPSGSTLLFTYIGYVRKEVVVPAGSTGTVTDLNVTLVEDVNALSEVVVVGYLTQDRQNVSSAVSSLDVKEATKSPVATASQALQGRIAGVQVQGSGGPGDAPVITIRGIGTLGNAASGPLYVIDGLWTENIRDLNPNDIATLTVLKDASSTAVYGSRGANGVILITTKKGKAGAPSISFNSYRGVDNVYKRYNLTNASEWADRAVVAYANAGLDPLNNGQNSLAGAVKGPGGAFNPNIDTDWQDEFFQTGTLEDYNLTFSGGSTGDKATTNFLISGEYFHQEGIVKGPDFKRYSLRLNSGLSRGRFKLQQNAQFTHLDVTLLNGFPFIDVLTIIPSIPVYDAANEGGYGTGSPILNTFATNPIGAQELLRRTQADNRLAGNISADFSLFDFLTYRLNLALDGHTYSNADAQKAGIIRQNTRIPTASLSEFLGYDLFMMAENTLNFNKSFGDHNVNVLGGYSQQAYRQHNVSAQTQGFTTVPQYYFELSAGQEKGVISGISTENARRSFFTQATYDYKNRYLVSASFRRDGSSKFALQNRWGNFGAGSLGWRVSEENFFEGLRPVISNLKLRASYGVNGNDGLFGSYGGNYLTTPIVGQNVNYVIGTDQRIVNGSAQLALASPDLQWEERYTKDAGLDLSLLDGRLNFSADYYIAETRKALAPVQVPTYLGHFGDVLYQNAGNLENRGFELEVGYQQTKSDFTYGANFTFTTIKNRITAVPVQGQTFGGGEGVTRSELGTSLGEFFLIPFDGIFQSQEEVNNYKNSAGKVIQPYASAGDVRYKDVNDDGKIDNSDRIFAGQSIPKLQMGLNLNAGYKGFDLSVFLQAVTGNKIYNVARRALESYNGPNNYNADVTPWTAENPSTTTPRLLQGGGAGALGEAAASNAMFNTTRWLEDGSYLRVKNVQLGYTVPKLLTSRVPSLGSVRVYVTARNLFTFTKYTGFDPEITGTGFFSRGVDDSAYPNVRSFTGGLQVNF</sequence>
<feature type="chain" id="PRO_5022744653" evidence="8">
    <location>
        <begin position="32"/>
        <end position="1061"/>
    </location>
</feature>
<dbReference type="InterPro" id="IPR012910">
    <property type="entry name" value="Plug_dom"/>
</dbReference>
<accession>A0A5D6USK3</accession>
<keyword evidence="5 7" id="KW-0472">Membrane</keyword>
<dbReference type="InterPro" id="IPR008969">
    <property type="entry name" value="CarboxyPept-like_regulatory"/>
</dbReference>
<evidence type="ECO:0000259" key="9">
    <source>
        <dbReference type="Pfam" id="PF07715"/>
    </source>
</evidence>
<keyword evidence="2 7" id="KW-0813">Transport</keyword>
<comment type="similarity">
    <text evidence="7">Belongs to the TonB-dependent receptor family.</text>
</comment>
<dbReference type="InterPro" id="IPR039426">
    <property type="entry name" value="TonB-dep_rcpt-like"/>
</dbReference>
<keyword evidence="4 7" id="KW-0812">Transmembrane</keyword>
<dbReference type="SUPFAM" id="SSF56935">
    <property type="entry name" value="Porins"/>
    <property type="match status" value="1"/>
</dbReference>
<name>A0A5D6USK3_9BACT</name>
<dbReference type="NCBIfam" id="TIGR04056">
    <property type="entry name" value="OMP_RagA_SusC"/>
    <property type="match status" value="1"/>
</dbReference>
<dbReference type="PROSITE" id="PS52016">
    <property type="entry name" value="TONB_DEPENDENT_REC_3"/>
    <property type="match status" value="1"/>
</dbReference>
<keyword evidence="3 7" id="KW-1134">Transmembrane beta strand</keyword>
<evidence type="ECO:0000313" key="11">
    <source>
        <dbReference type="Proteomes" id="UP000322791"/>
    </source>
</evidence>
<evidence type="ECO:0000256" key="4">
    <source>
        <dbReference type="ARBA" id="ARBA00022692"/>
    </source>
</evidence>
<dbReference type="Pfam" id="PF07715">
    <property type="entry name" value="Plug"/>
    <property type="match status" value="1"/>
</dbReference>
<evidence type="ECO:0000256" key="2">
    <source>
        <dbReference type="ARBA" id="ARBA00022448"/>
    </source>
</evidence>
<evidence type="ECO:0000256" key="1">
    <source>
        <dbReference type="ARBA" id="ARBA00004571"/>
    </source>
</evidence>
<dbReference type="Gene3D" id="2.40.170.20">
    <property type="entry name" value="TonB-dependent receptor, beta-barrel domain"/>
    <property type="match status" value="1"/>
</dbReference>
<gene>
    <name evidence="10" type="ORF">FY528_17720</name>
</gene>
<protein>
    <submittedName>
        <fullName evidence="10">TonB-dependent receptor</fullName>
    </submittedName>
</protein>
<comment type="caution">
    <text evidence="10">The sequence shown here is derived from an EMBL/GenBank/DDBJ whole genome shotgun (WGS) entry which is preliminary data.</text>
</comment>
<evidence type="ECO:0000256" key="3">
    <source>
        <dbReference type="ARBA" id="ARBA00022452"/>
    </source>
</evidence>
<dbReference type="Gene3D" id="2.60.40.1120">
    <property type="entry name" value="Carboxypeptidase-like, regulatory domain"/>
    <property type="match status" value="1"/>
</dbReference>
<dbReference type="Proteomes" id="UP000322791">
    <property type="component" value="Unassembled WGS sequence"/>
</dbReference>
<dbReference type="InterPro" id="IPR036942">
    <property type="entry name" value="Beta-barrel_TonB_sf"/>
</dbReference>
<dbReference type="GO" id="GO:0009279">
    <property type="term" value="C:cell outer membrane"/>
    <property type="evidence" value="ECO:0007669"/>
    <property type="project" value="UniProtKB-SubCell"/>
</dbReference>
<organism evidence="10 11">
    <name type="scientific">Hymenobacter lutimineralis</name>
    <dbReference type="NCBI Taxonomy" id="2606448"/>
    <lineage>
        <taxon>Bacteria</taxon>
        <taxon>Pseudomonadati</taxon>
        <taxon>Bacteroidota</taxon>
        <taxon>Cytophagia</taxon>
        <taxon>Cytophagales</taxon>
        <taxon>Hymenobacteraceae</taxon>
        <taxon>Hymenobacter</taxon>
    </lineage>
</organism>
<dbReference type="Pfam" id="PF13715">
    <property type="entry name" value="CarbopepD_reg_2"/>
    <property type="match status" value="1"/>
</dbReference>
<evidence type="ECO:0000256" key="5">
    <source>
        <dbReference type="ARBA" id="ARBA00023136"/>
    </source>
</evidence>
<dbReference type="InterPro" id="IPR023997">
    <property type="entry name" value="TonB-dep_OMP_SusC/RagA_CS"/>
</dbReference>
<dbReference type="InterPro" id="IPR023996">
    <property type="entry name" value="TonB-dep_OMP_SusC/RagA"/>
</dbReference>
<dbReference type="NCBIfam" id="TIGR04057">
    <property type="entry name" value="SusC_RagA_signa"/>
    <property type="match status" value="1"/>
</dbReference>
<proteinExistence type="inferred from homology"/>
<dbReference type="InterPro" id="IPR037066">
    <property type="entry name" value="Plug_dom_sf"/>
</dbReference>
<dbReference type="EMBL" id="VTHL01000023">
    <property type="protein sequence ID" value="TYZ06526.1"/>
    <property type="molecule type" value="Genomic_DNA"/>
</dbReference>
<dbReference type="RefSeq" id="WP_149072363.1">
    <property type="nucleotide sequence ID" value="NZ_VTHL01000023.1"/>
</dbReference>
<evidence type="ECO:0000256" key="8">
    <source>
        <dbReference type="SAM" id="SignalP"/>
    </source>
</evidence>
<keyword evidence="6 7" id="KW-0998">Cell outer membrane</keyword>
<feature type="signal peptide" evidence="8">
    <location>
        <begin position="1"/>
        <end position="31"/>
    </location>
</feature>
<feature type="domain" description="TonB-dependent receptor plug" evidence="9">
    <location>
        <begin position="142"/>
        <end position="248"/>
    </location>
</feature>
<evidence type="ECO:0000256" key="6">
    <source>
        <dbReference type="ARBA" id="ARBA00023237"/>
    </source>
</evidence>
<keyword evidence="8" id="KW-0732">Signal</keyword>
<evidence type="ECO:0000256" key="7">
    <source>
        <dbReference type="PROSITE-ProRule" id="PRU01360"/>
    </source>
</evidence>
<reference evidence="10 11" key="1">
    <citation type="submission" date="2019-08" db="EMBL/GenBank/DDBJ databases">
        <authorList>
            <person name="Seo M.-J."/>
        </authorList>
    </citation>
    <scope>NUCLEOTIDE SEQUENCE [LARGE SCALE GENOMIC DNA]</scope>
    <source>
        <strain evidence="10 11">KIGAM108</strain>
    </source>
</reference>
<comment type="subcellular location">
    <subcellularLocation>
        <location evidence="1 7">Cell outer membrane</location>
        <topology evidence="1 7">Multi-pass membrane protein</topology>
    </subcellularLocation>
</comment>
<dbReference type="AlphaFoldDB" id="A0A5D6USK3"/>
<dbReference type="SUPFAM" id="SSF49464">
    <property type="entry name" value="Carboxypeptidase regulatory domain-like"/>
    <property type="match status" value="1"/>
</dbReference>
<keyword evidence="10" id="KW-0675">Receptor</keyword>